<accession>A0A9W9F4I9</accession>
<dbReference type="OrthoDB" id="3238794at2759"/>
<gene>
    <name evidence="2" type="ORF">N7456_009217</name>
</gene>
<dbReference type="InterPro" id="IPR036409">
    <property type="entry name" value="Aldolase_II/adducin_N_sf"/>
</dbReference>
<sequence>MGNLRSKEYFQQRAAEDMERHLHSKQRTLKETLAQACRVIALHEGEAGLAGQISARSERGKGYYWTLKFGLGFDEATPEDFIEVDQDLNCISGEGMANPATRFHLWVYEARPDVNSIVHTHSPSVSALAAAKTPLVVCQMDMTPFYDNCAFLPEWPGLPIADHEGVIISEALGPKKAIILVNHGQLTVGVSVEEATYLSVYLERAACLQIKASGLGTLVPVPGELAKDARNYLLKERVVNATFNYWGRIADRTIGKIQ</sequence>
<dbReference type="SUPFAM" id="SSF53639">
    <property type="entry name" value="AraD/HMP-PK domain-like"/>
    <property type="match status" value="1"/>
</dbReference>
<dbReference type="PANTHER" id="PTHR10672">
    <property type="entry name" value="ADDUCIN"/>
    <property type="match status" value="1"/>
</dbReference>
<reference evidence="2" key="2">
    <citation type="journal article" date="2023" name="IMA Fungus">
        <title>Comparative genomic study of the Penicillium genus elucidates a diverse pangenome and 15 lateral gene transfer events.</title>
        <authorList>
            <person name="Petersen C."/>
            <person name="Sorensen T."/>
            <person name="Nielsen M.R."/>
            <person name="Sondergaard T.E."/>
            <person name="Sorensen J.L."/>
            <person name="Fitzpatrick D.A."/>
            <person name="Frisvad J.C."/>
            <person name="Nielsen K.L."/>
        </authorList>
    </citation>
    <scope>NUCLEOTIDE SEQUENCE</scope>
    <source>
        <strain evidence="2">IBT 30069</strain>
    </source>
</reference>
<dbReference type="Gene3D" id="3.40.225.10">
    <property type="entry name" value="Class II aldolase/adducin N-terminal domain"/>
    <property type="match status" value="1"/>
</dbReference>
<evidence type="ECO:0000313" key="3">
    <source>
        <dbReference type="Proteomes" id="UP001149165"/>
    </source>
</evidence>
<dbReference type="PANTHER" id="PTHR10672:SF3">
    <property type="entry name" value="PROTEIN HU-LI TAI SHAO"/>
    <property type="match status" value="1"/>
</dbReference>
<proteinExistence type="predicted"/>
<keyword evidence="3" id="KW-1185">Reference proteome</keyword>
<dbReference type="GO" id="GO:0051015">
    <property type="term" value="F:actin filament binding"/>
    <property type="evidence" value="ECO:0007669"/>
    <property type="project" value="TreeGrafter"/>
</dbReference>
<name>A0A9W9F4I9_9EURO</name>
<dbReference type="InterPro" id="IPR051017">
    <property type="entry name" value="Aldolase-II_Adducin_sf"/>
</dbReference>
<dbReference type="GO" id="GO:0005856">
    <property type="term" value="C:cytoskeleton"/>
    <property type="evidence" value="ECO:0007669"/>
    <property type="project" value="TreeGrafter"/>
</dbReference>
<reference evidence="2" key="1">
    <citation type="submission" date="2022-11" db="EMBL/GenBank/DDBJ databases">
        <authorList>
            <person name="Petersen C."/>
        </authorList>
    </citation>
    <scope>NUCLEOTIDE SEQUENCE</scope>
    <source>
        <strain evidence="2">IBT 30069</strain>
    </source>
</reference>
<protein>
    <recommendedName>
        <fullName evidence="1">Class II aldolase/adducin N-terminal domain-containing protein</fullName>
    </recommendedName>
</protein>
<dbReference type="InterPro" id="IPR001303">
    <property type="entry name" value="Aldolase_II/adducin_N"/>
</dbReference>
<dbReference type="SMART" id="SM01007">
    <property type="entry name" value="Aldolase_II"/>
    <property type="match status" value="1"/>
</dbReference>
<dbReference type="Pfam" id="PF00596">
    <property type="entry name" value="Aldolase_II"/>
    <property type="match status" value="1"/>
</dbReference>
<dbReference type="Proteomes" id="UP001149165">
    <property type="component" value="Unassembled WGS sequence"/>
</dbReference>
<dbReference type="NCBIfam" id="NF005484">
    <property type="entry name" value="PRK07090.1"/>
    <property type="match status" value="1"/>
</dbReference>
<comment type="caution">
    <text evidence="2">The sequence shown here is derived from an EMBL/GenBank/DDBJ whole genome shotgun (WGS) entry which is preliminary data.</text>
</comment>
<dbReference type="AlphaFoldDB" id="A0A9W9F4I9"/>
<feature type="domain" description="Class II aldolase/adducin N-terminal" evidence="1">
    <location>
        <begin position="31"/>
        <end position="210"/>
    </location>
</feature>
<evidence type="ECO:0000259" key="1">
    <source>
        <dbReference type="SMART" id="SM01007"/>
    </source>
</evidence>
<organism evidence="2 3">
    <name type="scientific">Penicillium angulare</name>
    <dbReference type="NCBI Taxonomy" id="116970"/>
    <lineage>
        <taxon>Eukaryota</taxon>
        <taxon>Fungi</taxon>
        <taxon>Dikarya</taxon>
        <taxon>Ascomycota</taxon>
        <taxon>Pezizomycotina</taxon>
        <taxon>Eurotiomycetes</taxon>
        <taxon>Eurotiomycetidae</taxon>
        <taxon>Eurotiales</taxon>
        <taxon>Aspergillaceae</taxon>
        <taxon>Penicillium</taxon>
    </lineage>
</organism>
<evidence type="ECO:0000313" key="2">
    <source>
        <dbReference type="EMBL" id="KAJ5093356.1"/>
    </source>
</evidence>
<dbReference type="EMBL" id="JAPQKH010000006">
    <property type="protein sequence ID" value="KAJ5093356.1"/>
    <property type="molecule type" value="Genomic_DNA"/>
</dbReference>